<evidence type="ECO:0000313" key="3">
    <source>
        <dbReference type="Proteomes" id="UP000886595"/>
    </source>
</evidence>
<dbReference type="Proteomes" id="UP000886595">
    <property type="component" value="Unassembled WGS sequence"/>
</dbReference>
<proteinExistence type="predicted"/>
<keyword evidence="3" id="KW-1185">Reference proteome</keyword>
<name>A0A8X7W1C0_BRACI</name>
<dbReference type="EMBL" id="JAAMPC010000003">
    <property type="protein sequence ID" value="KAG2320533.1"/>
    <property type="molecule type" value="Genomic_DNA"/>
</dbReference>
<feature type="region of interest" description="Disordered" evidence="1">
    <location>
        <begin position="63"/>
        <end position="94"/>
    </location>
</feature>
<reference evidence="2 3" key="1">
    <citation type="submission" date="2020-02" db="EMBL/GenBank/DDBJ databases">
        <authorList>
            <person name="Ma Q."/>
            <person name="Huang Y."/>
            <person name="Song X."/>
            <person name="Pei D."/>
        </authorList>
    </citation>
    <scope>NUCLEOTIDE SEQUENCE [LARGE SCALE GENOMIC DNA]</scope>
    <source>
        <strain evidence="2">Sxm20200214</strain>
        <tissue evidence="2">Leaf</tissue>
    </source>
</reference>
<gene>
    <name evidence="2" type="ORF">Bca52824_013746</name>
</gene>
<accession>A0A8X7W1C0</accession>
<protein>
    <submittedName>
        <fullName evidence="2">Uncharacterized protein</fullName>
    </submittedName>
</protein>
<dbReference type="AlphaFoldDB" id="A0A8X7W1C0"/>
<feature type="compositionally biased region" description="Basic and acidic residues" evidence="1">
    <location>
        <begin position="70"/>
        <end position="80"/>
    </location>
</feature>
<sequence>MSSFRKLPRKGKEIITLSPDQNVLGGSDQADLIRIHQNALRHIAGLNADQWQLAQYDEQTFGADKGSQAARHDHSEEKLAADGIPKTKKGSSTL</sequence>
<evidence type="ECO:0000313" key="2">
    <source>
        <dbReference type="EMBL" id="KAG2320533.1"/>
    </source>
</evidence>
<evidence type="ECO:0000256" key="1">
    <source>
        <dbReference type="SAM" id="MobiDB-lite"/>
    </source>
</evidence>
<organism evidence="2 3">
    <name type="scientific">Brassica carinata</name>
    <name type="common">Ethiopian mustard</name>
    <name type="synonym">Abyssinian cabbage</name>
    <dbReference type="NCBI Taxonomy" id="52824"/>
    <lineage>
        <taxon>Eukaryota</taxon>
        <taxon>Viridiplantae</taxon>
        <taxon>Streptophyta</taxon>
        <taxon>Embryophyta</taxon>
        <taxon>Tracheophyta</taxon>
        <taxon>Spermatophyta</taxon>
        <taxon>Magnoliopsida</taxon>
        <taxon>eudicotyledons</taxon>
        <taxon>Gunneridae</taxon>
        <taxon>Pentapetalae</taxon>
        <taxon>rosids</taxon>
        <taxon>malvids</taxon>
        <taxon>Brassicales</taxon>
        <taxon>Brassicaceae</taxon>
        <taxon>Brassiceae</taxon>
        <taxon>Brassica</taxon>
    </lineage>
</organism>
<comment type="caution">
    <text evidence="2">The sequence shown here is derived from an EMBL/GenBank/DDBJ whole genome shotgun (WGS) entry which is preliminary data.</text>
</comment>